<dbReference type="STRING" id="44251.PDUR_16045"/>
<dbReference type="OrthoDB" id="355459at2"/>
<evidence type="ECO:0000256" key="2">
    <source>
        <dbReference type="ARBA" id="ARBA00005806"/>
    </source>
</evidence>
<dbReference type="InterPro" id="IPR010327">
    <property type="entry name" value="FldB/FldC_alpha/beta"/>
</dbReference>
<gene>
    <name evidence="6" type="ORF">PDUR_16045</name>
</gene>
<evidence type="ECO:0000256" key="3">
    <source>
        <dbReference type="ARBA" id="ARBA00022723"/>
    </source>
</evidence>
<name>A0A089HR87_PAEDU</name>
<dbReference type="Gene3D" id="1.20.1270.370">
    <property type="match status" value="1"/>
</dbReference>
<dbReference type="GO" id="GO:0046872">
    <property type="term" value="F:metal ion binding"/>
    <property type="evidence" value="ECO:0007669"/>
    <property type="project" value="UniProtKB-KW"/>
</dbReference>
<comment type="cofactor">
    <cofactor evidence="1">
        <name>[4Fe-4S] cluster</name>
        <dbReference type="ChEBI" id="CHEBI:49883"/>
    </cofactor>
</comment>
<dbReference type="AlphaFoldDB" id="A0A089HR87"/>
<dbReference type="eggNOG" id="COG1775">
    <property type="taxonomic scope" value="Bacteria"/>
</dbReference>
<reference evidence="6 7" key="1">
    <citation type="submission" date="2014-08" db="EMBL/GenBank/DDBJ databases">
        <title>Comparative genomics of the Paenibacillus odorifer group.</title>
        <authorList>
            <person name="den Bakker H.C."/>
            <person name="Tsai Y.-C."/>
            <person name="Martin N."/>
            <person name="Korlach J."/>
            <person name="Wiedmann M."/>
        </authorList>
    </citation>
    <scope>NUCLEOTIDE SEQUENCE [LARGE SCALE GENOMIC DNA]</scope>
    <source>
        <strain evidence="6 7">DSM 1735</strain>
    </source>
</reference>
<dbReference type="PANTHER" id="PTHR30548">
    <property type="entry name" value="2-HYDROXYGLUTARYL-COA DEHYDRATASE, D-COMPONENT-RELATED"/>
    <property type="match status" value="1"/>
</dbReference>
<dbReference type="GO" id="GO:0016836">
    <property type="term" value="F:hydro-lyase activity"/>
    <property type="evidence" value="ECO:0007669"/>
    <property type="project" value="UniProtKB-ARBA"/>
</dbReference>
<comment type="similarity">
    <text evidence="2">Belongs to the FldB/FldC dehydratase alpha/beta subunit family.</text>
</comment>
<protein>
    <submittedName>
        <fullName evidence="6">2-hydroxyglutaryl-CoA dehydratase</fullName>
    </submittedName>
</protein>
<organism evidence="6 7">
    <name type="scientific">Paenibacillus durus</name>
    <name type="common">Paenibacillus azotofixans</name>
    <dbReference type="NCBI Taxonomy" id="44251"/>
    <lineage>
        <taxon>Bacteria</taxon>
        <taxon>Bacillati</taxon>
        <taxon>Bacillota</taxon>
        <taxon>Bacilli</taxon>
        <taxon>Bacillales</taxon>
        <taxon>Paenibacillaceae</taxon>
        <taxon>Paenibacillus</taxon>
    </lineage>
</organism>
<proteinExistence type="inferred from homology"/>
<dbReference type="RefSeq" id="WP_042207040.1">
    <property type="nucleotide sequence ID" value="NZ_CP009288.1"/>
</dbReference>
<keyword evidence="7" id="KW-1185">Reference proteome</keyword>
<dbReference type="Gene3D" id="3.40.50.11890">
    <property type="match status" value="1"/>
</dbReference>
<dbReference type="EMBL" id="CP009288">
    <property type="protein sequence ID" value="AIQ13250.1"/>
    <property type="molecule type" value="Genomic_DNA"/>
</dbReference>
<keyword evidence="4" id="KW-0408">Iron</keyword>
<evidence type="ECO:0000256" key="5">
    <source>
        <dbReference type="ARBA" id="ARBA00023014"/>
    </source>
</evidence>
<dbReference type="KEGG" id="pdu:PDUR_16045"/>
<keyword evidence="3" id="KW-0479">Metal-binding</keyword>
<dbReference type="Proteomes" id="UP000029409">
    <property type="component" value="Chromosome"/>
</dbReference>
<evidence type="ECO:0000313" key="7">
    <source>
        <dbReference type="Proteomes" id="UP000029409"/>
    </source>
</evidence>
<dbReference type="PANTHER" id="PTHR30548:SF5">
    <property type="entry name" value="SUBUNIT OF OXYGEN-SENSITIVE 2-HYDROXYISOCAPROYL-COA DEHYDRATASE"/>
    <property type="match status" value="1"/>
</dbReference>
<accession>A0A089HR87</accession>
<keyword evidence="5" id="KW-0411">Iron-sulfur</keyword>
<sequence>MIEQAEIFALMNRNRTEFVKSSGRPAIGWLSIYTPEEILYAAGLVPFRITGEFAQNTSEAGSMICSNFCSYLLHSLSEGIEGIYDFADGIVIVDECDWRKRLYETWKKQLNPPFTYYLELPKMITPESKAYFRLQLKKWVAALESHYHIQITNEALHRSISLHNETRTLLQRLYKLRQSDCSPVTGMEALQIMKAATAGRKEEFNLELARFLDDREARNEPPTKRHRVLVCGSYFDQPELVEIIEQTGAQIVCEDTSIGIKYAEGSIEETEDPLTAIADYYLEKATCARMFDSDIRLNHLLDLIETYEADSVIYFTLKFCDIYLMDYPYVMNRLQQRGISVLFIEGEQQMSNIQSIKTRVQTFLETRMF</sequence>
<dbReference type="Pfam" id="PF06050">
    <property type="entry name" value="HGD-D"/>
    <property type="match status" value="1"/>
</dbReference>
<dbReference type="GO" id="GO:0051536">
    <property type="term" value="F:iron-sulfur cluster binding"/>
    <property type="evidence" value="ECO:0007669"/>
    <property type="project" value="UniProtKB-KW"/>
</dbReference>
<evidence type="ECO:0000256" key="4">
    <source>
        <dbReference type="ARBA" id="ARBA00023004"/>
    </source>
</evidence>
<evidence type="ECO:0000313" key="6">
    <source>
        <dbReference type="EMBL" id="AIQ13250.1"/>
    </source>
</evidence>
<evidence type="ECO:0000256" key="1">
    <source>
        <dbReference type="ARBA" id="ARBA00001966"/>
    </source>
</evidence>
<dbReference type="Gene3D" id="3.40.50.11900">
    <property type="match status" value="1"/>
</dbReference>